<reference evidence="6" key="1">
    <citation type="submission" date="2016-04" db="EMBL/GenBank/DDBJ databases">
        <authorList>
            <person name="Evans L.H."/>
            <person name="Alamgir A."/>
            <person name="Owens N."/>
            <person name="Weber N.D."/>
            <person name="Virtaneva K."/>
            <person name="Barbian K."/>
            <person name="Babar A."/>
            <person name="Rosenke K."/>
        </authorList>
    </citation>
    <scope>NUCLEOTIDE SEQUENCE</scope>
    <source>
        <strain evidence="6">Nono1</strain>
    </source>
</reference>
<dbReference type="PANTHER" id="PTHR30146:SF109">
    <property type="entry name" value="HTH-TYPE TRANSCRIPTIONAL REGULATOR GALS"/>
    <property type="match status" value="1"/>
</dbReference>
<dbReference type="Pfam" id="PF00356">
    <property type="entry name" value="LacI"/>
    <property type="match status" value="1"/>
</dbReference>
<dbReference type="CDD" id="cd01574">
    <property type="entry name" value="PBP1_LacI"/>
    <property type="match status" value="1"/>
</dbReference>
<dbReference type="SUPFAM" id="SSF53822">
    <property type="entry name" value="Periplasmic binding protein-like I"/>
    <property type="match status" value="1"/>
</dbReference>
<evidence type="ECO:0000256" key="4">
    <source>
        <dbReference type="SAM" id="MobiDB-lite"/>
    </source>
</evidence>
<dbReference type="InterPro" id="IPR010982">
    <property type="entry name" value="Lambda_DNA-bd_dom_sf"/>
</dbReference>
<feature type="region of interest" description="Disordered" evidence="4">
    <location>
        <begin position="1"/>
        <end position="33"/>
    </location>
</feature>
<dbReference type="AlphaFoldDB" id="A0A1M4EBQ8"/>
<dbReference type="InterPro" id="IPR028082">
    <property type="entry name" value="Peripla_BP_I"/>
</dbReference>
<dbReference type="Gene3D" id="3.40.50.2300">
    <property type="match status" value="2"/>
</dbReference>
<dbReference type="SUPFAM" id="SSF47413">
    <property type="entry name" value="lambda repressor-like DNA-binding domains"/>
    <property type="match status" value="1"/>
</dbReference>
<dbReference type="EMBL" id="LT559118">
    <property type="protein sequence ID" value="SBO96234.1"/>
    <property type="molecule type" value="Genomic_DNA"/>
</dbReference>
<dbReference type="PROSITE" id="PS50932">
    <property type="entry name" value="HTH_LACI_2"/>
    <property type="match status" value="1"/>
</dbReference>
<gene>
    <name evidence="6" type="ORF">BN4615_P5750</name>
</gene>
<keyword evidence="3" id="KW-0804">Transcription</keyword>
<dbReference type="CDD" id="cd01392">
    <property type="entry name" value="HTH_LacI"/>
    <property type="match status" value="1"/>
</dbReference>
<dbReference type="Gene3D" id="1.10.260.40">
    <property type="entry name" value="lambda repressor-like DNA-binding domains"/>
    <property type="match status" value="1"/>
</dbReference>
<feature type="domain" description="HTH lacI-type" evidence="5">
    <location>
        <begin position="40"/>
        <end position="94"/>
    </location>
</feature>
<keyword evidence="1" id="KW-0805">Transcription regulation</keyword>
<evidence type="ECO:0000313" key="6">
    <source>
        <dbReference type="EMBL" id="SBO96234.1"/>
    </source>
</evidence>
<dbReference type="GO" id="GO:0003700">
    <property type="term" value="F:DNA-binding transcription factor activity"/>
    <property type="evidence" value="ECO:0007669"/>
    <property type="project" value="TreeGrafter"/>
</dbReference>
<dbReference type="SMART" id="SM00354">
    <property type="entry name" value="HTH_LACI"/>
    <property type="match status" value="1"/>
</dbReference>
<name>A0A1M4EBQ8_9ACTN</name>
<proteinExistence type="predicted"/>
<evidence type="ECO:0000256" key="2">
    <source>
        <dbReference type="ARBA" id="ARBA00023125"/>
    </source>
</evidence>
<dbReference type="GO" id="GO:0000976">
    <property type="term" value="F:transcription cis-regulatory region binding"/>
    <property type="evidence" value="ECO:0007669"/>
    <property type="project" value="TreeGrafter"/>
</dbReference>
<accession>A0A1M4EBQ8</accession>
<keyword evidence="2" id="KW-0238">DNA-binding</keyword>
<evidence type="ECO:0000256" key="3">
    <source>
        <dbReference type="ARBA" id="ARBA00023163"/>
    </source>
</evidence>
<evidence type="ECO:0000256" key="1">
    <source>
        <dbReference type="ARBA" id="ARBA00023015"/>
    </source>
</evidence>
<dbReference type="PROSITE" id="PS00356">
    <property type="entry name" value="HTH_LACI_1"/>
    <property type="match status" value="1"/>
</dbReference>
<sequence>MMLTLSTVRRRRSDHACPAPDTHSPPEGNELGPFAERHLPVMADVARLAGVSHMTVSRVLNGHPRVRAETRARVLHAVDVLGYRRNLTARALVTRRSHRLGVVSFDTILYGPASTVYGIEQAARQAGYFVTIMSLRTIDRAGVNEAIGHLAEQGVDGVVVVAPQHAAAEALADLPAGLPAVAVEGRHHGEVSVVCVDQYEGARQATAYLLGLGHETVWHVSGPDDWLEAEGRRAGWRAALSAAGRAVPDPLPGDWTPRSGYRAGKMLARRVADVTAVLVANDQMALGLLRAFSEAGVRVPEQVSVVGFDDIPEAAYFTPALTTVRQDFGEVGRLSIGLLLKQLDRAEAFGHEHLIVPPQLIARDSTDRARTAPQVGQVLSTRRH</sequence>
<dbReference type="InterPro" id="IPR000843">
    <property type="entry name" value="HTH_LacI"/>
</dbReference>
<dbReference type="Pfam" id="PF13377">
    <property type="entry name" value="Peripla_BP_3"/>
    <property type="match status" value="1"/>
</dbReference>
<dbReference type="PANTHER" id="PTHR30146">
    <property type="entry name" value="LACI-RELATED TRANSCRIPTIONAL REPRESSOR"/>
    <property type="match status" value="1"/>
</dbReference>
<organism evidence="6">
    <name type="scientific">Nonomuraea gerenzanensis</name>
    <dbReference type="NCBI Taxonomy" id="93944"/>
    <lineage>
        <taxon>Bacteria</taxon>
        <taxon>Bacillati</taxon>
        <taxon>Actinomycetota</taxon>
        <taxon>Actinomycetes</taxon>
        <taxon>Streptosporangiales</taxon>
        <taxon>Streptosporangiaceae</taxon>
        <taxon>Nonomuraea</taxon>
    </lineage>
</organism>
<evidence type="ECO:0000259" key="5">
    <source>
        <dbReference type="PROSITE" id="PS50932"/>
    </source>
</evidence>
<dbReference type="InterPro" id="IPR046335">
    <property type="entry name" value="LacI/GalR-like_sensor"/>
</dbReference>
<protein>
    <submittedName>
        <fullName evidence="6">Transcriptional regulator, LacI family</fullName>
    </submittedName>
</protein>